<dbReference type="Gene3D" id="3.30.30.40">
    <property type="match status" value="1"/>
</dbReference>
<dbReference type="Proteomes" id="UP001229651">
    <property type="component" value="Unassembled WGS sequence"/>
</dbReference>
<evidence type="ECO:0000313" key="1">
    <source>
        <dbReference type="EMBL" id="MDQ0381362.1"/>
    </source>
</evidence>
<accession>A0ABU0F1A6</accession>
<proteinExistence type="predicted"/>
<dbReference type="Gene3D" id="3.40.1080.10">
    <property type="entry name" value="Glutaconate Coenzyme A-transferase"/>
    <property type="match status" value="1"/>
</dbReference>
<dbReference type="SMART" id="SM00882">
    <property type="entry name" value="CoA_trans"/>
    <property type="match status" value="1"/>
</dbReference>
<dbReference type="Pfam" id="PF01144">
    <property type="entry name" value="CoA_trans"/>
    <property type="match status" value="1"/>
</dbReference>
<protein>
    <submittedName>
        <fullName evidence="1">Glutaconate CoA-transferase subunit A</fullName>
        <ecNumber evidence="1">2.8.3.12</ecNumber>
    </submittedName>
</protein>
<dbReference type="EC" id="2.8.3.12" evidence="1"/>
<reference evidence="1 2" key="1">
    <citation type="submission" date="2023-07" db="EMBL/GenBank/DDBJ databases">
        <title>Sequencing the genomes of 1000 actinobacteria strains.</title>
        <authorList>
            <person name="Klenk H.-P."/>
        </authorList>
    </citation>
    <scope>NUCLEOTIDE SEQUENCE [LARGE SCALE GENOMIC DNA]</scope>
    <source>
        <strain evidence="1 2">DSM 45805</strain>
    </source>
</reference>
<comment type="caution">
    <text evidence="1">The sequence shown here is derived from an EMBL/GenBank/DDBJ whole genome shotgun (WGS) entry which is preliminary data.</text>
</comment>
<dbReference type="InterPro" id="IPR037171">
    <property type="entry name" value="NagB/RpiA_transferase-like"/>
</dbReference>
<dbReference type="InterPro" id="IPR004165">
    <property type="entry name" value="CoA_trans_fam_I"/>
</dbReference>
<keyword evidence="2" id="KW-1185">Reference proteome</keyword>
<keyword evidence="1" id="KW-0808">Transferase</keyword>
<dbReference type="GO" id="GO:0018730">
    <property type="term" value="F:glutaconate CoA-transferase activity"/>
    <property type="evidence" value="ECO:0007669"/>
    <property type="project" value="UniProtKB-EC"/>
</dbReference>
<organism evidence="1 2">
    <name type="scientific">Amycolatopsis thermophila</name>
    <dbReference type="NCBI Taxonomy" id="206084"/>
    <lineage>
        <taxon>Bacteria</taxon>
        <taxon>Bacillati</taxon>
        <taxon>Actinomycetota</taxon>
        <taxon>Actinomycetes</taxon>
        <taxon>Pseudonocardiales</taxon>
        <taxon>Pseudonocardiaceae</taxon>
        <taxon>Amycolatopsis</taxon>
    </lineage>
</organism>
<dbReference type="EMBL" id="JAUSUT010000001">
    <property type="protein sequence ID" value="MDQ0381362.1"/>
    <property type="molecule type" value="Genomic_DNA"/>
</dbReference>
<name>A0ABU0F1A6_9PSEU</name>
<dbReference type="RefSeq" id="WP_306995979.1">
    <property type="nucleotide sequence ID" value="NZ_JAUSUT010000001.1"/>
</dbReference>
<dbReference type="SUPFAM" id="SSF100950">
    <property type="entry name" value="NagB/RpiA/CoA transferase-like"/>
    <property type="match status" value="1"/>
</dbReference>
<sequence length="266" mass="27614">MTAVLGLAEAVRTHVRPGRSVYLGNFGAQLFSVGHEMIRQGVSDVDVLVASGGLLLDQLIGAKVPRSATFGHCWSPVGPAPAWNFRRAAESGRLDVDLHEVTLGLFSAALLAGAHGVPFMPVADLPGTGYTDEDWTGGMLATAECAFGSTRVVRALCPDVAFVHVDLADEDGNGYVAGPLGEVVLAAQAAGAVVLVAEEIATGEAVREAGVTIPGVLTCAVVHHPGALAPDGAVGRYDRDVGTYEDYARRSRSPEGFAAWLAEVRS</sequence>
<gene>
    <name evidence="1" type="ORF">FB470_005356</name>
</gene>
<evidence type="ECO:0000313" key="2">
    <source>
        <dbReference type="Proteomes" id="UP001229651"/>
    </source>
</evidence>